<evidence type="ECO:0000313" key="2">
    <source>
        <dbReference type="Proteomes" id="UP000703269"/>
    </source>
</evidence>
<protein>
    <submittedName>
        <fullName evidence="1">Uncharacterized protein</fullName>
    </submittedName>
</protein>
<reference evidence="1 2" key="1">
    <citation type="submission" date="2021-08" db="EMBL/GenBank/DDBJ databases">
        <title>Draft Genome Sequence of Phanerochaete sordida strain YK-624.</title>
        <authorList>
            <person name="Mori T."/>
            <person name="Dohra H."/>
            <person name="Suzuki T."/>
            <person name="Kawagishi H."/>
            <person name="Hirai H."/>
        </authorList>
    </citation>
    <scope>NUCLEOTIDE SEQUENCE [LARGE SCALE GENOMIC DNA]</scope>
    <source>
        <strain evidence="1 2">YK-624</strain>
    </source>
</reference>
<gene>
    <name evidence="1" type="ORF">PsYK624_169410</name>
</gene>
<dbReference type="AlphaFoldDB" id="A0A9P3LNT8"/>
<dbReference type="Proteomes" id="UP000703269">
    <property type="component" value="Unassembled WGS sequence"/>
</dbReference>
<accession>A0A9P3LNT8</accession>
<organism evidence="1 2">
    <name type="scientific">Phanerochaete sordida</name>
    <dbReference type="NCBI Taxonomy" id="48140"/>
    <lineage>
        <taxon>Eukaryota</taxon>
        <taxon>Fungi</taxon>
        <taxon>Dikarya</taxon>
        <taxon>Basidiomycota</taxon>
        <taxon>Agaricomycotina</taxon>
        <taxon>Agaricomycetes</taxon>
        <taxon>Polyporales</taxon>
        <taxon>Phanerochaetaceae</taxon>
        <taxon>Phanerochaete</taxon>
    </lineage>
</organism>
<evidence type="ECO:0000313" key="1">
    <source>
        <dbReference type="EMBL" id="GJF00645.1"/>
    </source>
</evidence>
<keyword evidence="2" id="KW-1185">Reference proteome</keyword>
<sequence>MVAIAALLRSRRRACKGASLSLAGQQSYASQRACCHVRLPSAVPRGVPIRDPAGPGARPGPTFPGLAASEWALRWVSPNSDMVTPRPRLPAS</sequence>
<comment type="caution">
    <text evidence="1">The sequence shown here is derived from an EMBL/GenBank/DDBJ whole genome shotgun (WGS) entry which is preliminary data.</text>
</comment>
<proteinExistence type="predicted"/>
<name>A0A9P3LNT8_9APHY</name>
<dbReference type="EMBL" id="BPQB01000178">
    <property type="protein sequence ID" value="GJF00645.1"/>
    <property type="molecule type" value="Genomic_DNA"/>
</dbReference>